<evidence type="ECO:0000256" key="1">
    <source>
        <dbReference type="SAM" id="MobiDB-lite"/>
    </source>
</evidence>
<feature type="compositionally biased region" description="Basic and acidic residues" evidence="1">
    <location>
        <begin position="60"/>
        <end position="77"/>
    </location>
</feature>
<proteinExistence type="predicted"/>
<organism evidence="2">
    <name type="scientific">uncultured Thermomicrobiales bacterium</name>
    <dbReference type="NCBI Taxonomy" id="1645740"/>
    <lineage>
        <taxon>Bacteria</taxon>
        <taxon>Pseudomonadati</taxon>
        <taxon>Thermomicrobiota</taxon>
        <taxon>Thermomicrobia</taxon>
        <taxon>Thermomicrobiales</taxon>
        <taxon>environmental samples</taxon>
    </lineage>
</organism>
<reference evidence="2" key="1">
    <citation type="submission" date="2020-02" db="EMBL/GenBank/DDBJ databases">
        <authorList>
            <person name="Meier V. D."/>
        </authorList>
    </citation>
    <scope>NUCLEOTIDE SEQUENCE</scope>
    <source>
        <strain evidence="2">AVDCRST_MAG59</strain>
    </source>
</reference>
<sequence length="77" mass="8765">WAHTNPRLRAARHGPVSNPYQSDWQHGAGMGFGLWGDRGWRHGDEIPRVRQRQPAPNLGTERRKAGAFEPSRGRHDC</sequence>
<feature type="non-terminal residue" evidence="2">
    <location>
        <position position="77"/>
    </location>
</feature>
<feature type="region of interest" description="Disordered" evidence="1">
    <location>
        <begin position="46"/>
        <end position="77"/>
    </location>
</feature>
<dbReference type="AlphaFoldDB" id="A0A6J4UUQ8"/>
<dbReference type="EMBL" id="CADCWF010000158">
    <property type="protein sequence ID" value="CAA9560428.1"/>
    <property type="molecule type" value="Genomic_DNA"/>
</dbReference>
<name>A0A6J4UUQ8_9BACT</name>
<evidence type="ECO:0000313" key="2">
    <source>
        <dbReference type="EMBL" id="CAA9560428.1"/>
    </source>
</evidence>
<feature type="region of interest" description="Disordered" evidence="1">
    <location>
        <begin position="1"/>
        <end position="24"/>
    </location>
</feature>
<gene>
    <name evidence="2" type="ORF">AVDCRST_MAG59-2529</name>
</gene>
<accession>A0A6J4UUQ8</accession>
<protein>
    <submittedName>
        <fullName evidence="2">Uncharacterized protein</fullName>
    </submittedName>
</protein>
<feature type="non-terminal residue" evidence="2">
    <location>
        <position position="1"/>
    </location>
</feature>